<dbReference type="EMBL" id="BHYM01000110">
    <property type="protein sequence ID" value="GCE44825.1"/>
    <property type="molecule type" value="Genomic_DNA"/>
</dbReference>
<dbReference type="PRINTS" id="PR00411">
    <property type="entry name" value="PNDRDTASEI"/>
</dbReference>
<dbReference type="InterPro" id="IPR050982">
    <property type="entry name" value="Auxin_biosynth/cation_transpt"/>
</dbReference>
<accession>A0A402CMQ3</accession>
<gene>
    <name evidence="2" type="ORF">Rhow_000451</name>
</gene>
<dbReference type="PANTHER" id="PTHR43539">
    <property type="entry name" value="FLAVIN-BINDING MONOOXYGENASE-LIKE PROTEIN (AFU_ORTHOLOGUE AFUA_4G09220)"/>
    <property type="match status" value="1"/>
</dbReference>
<evidence type="ECO:0000313" key="2">
    <source>
        <dbReference type="EMBL" id="GCE44825.1"/>
    </source>
</evidence>
<evidence type="ECO:0000313" key="3">
    <source>
        <dbReference type="Proteomes" id="UP000287519"/>
    </source>
</evidence>
<dbReference type="Pfam" id="PF13738">
    <property type="entry name" value="Pyr_redox_3"/>
    <property type="match status" value="1"/>
</dbReference>
<protein>
    <submittedName>
        <fullName evidence="2">Flavin-containing monooxygenase</fullName>
    </submittedName>
</protein>
<reference evidence="2 3" key="1">
    <citation type="submission" date="2018-11" db="EMBL/GenBank/DDBJ databases">
        <title>Microbial catabolism of amino acid.</title>
        <authorList>
            <person name="Hibi M."/>
            <person name="Ogawa J."/>
        </authorList>
    </citation>
    <scope>NUCLEOTIDE SEQUENCE [LARGE SCALE GENOMIC DNA]</scope>
    <source>
        <strain evidence="2 3">C31-06</strain>
    </source>
</reference>
<proteinExistence type="predicted"/>
<dbReference type="SUPFAM" id="SSF51905">
    <property type="entry name" value="FAD/NAD(P)-binding domain"/>
    <property type="match status" value="1"/>
</dbReference>
<dbReference type="PRINTS" id="PR00368">
    <property type="entry name" value="FADPNR"/>
</dbReference>
<organism evidence="2 3">
    <name type="scientific">Rhodococcus wratislaviensis</name>
    <name type="common">Tsukamurella wratislaviensis</name>
    <dbReference type="NCBI Taxonomy" id="44752"/>
    <lineage>
        <taxon>Bacteria</taxon>
        <taxon>Bacillati</taxon>
        <taxon>Actinomycetota</taxon>
        <taxon>Actinomycetes</taxon>
        <taxon>Mycobacteriales</taxon>
        <taxon>Nocardiaceae</taxon>
        <taxon>Rhodococcus</taxon>
    </lineage>
</organism>
<name>A0A402CMQ3_RHOWR</name>
<dbReference type="AlphaFoldDB" id="A0A402CMQ3"/>
<evidence type="ECO:0000256" key="1">
    <source>
        <dbReference type="ARBA" id="ARBA00023002"/>
    </source>
</evidence>
<dbReference type="GO" id="GO:0050660">
    <property type="term" value="F:flavin adenine dinucleotide binding"/>
    <property type="evidence" value="ECO:0007669"/>
    <property type="project" value="TreeGrafter"/>
</dbReference>
<sequence length="577" mass="63912">MATRSSDKLAQLLLEESFLRDNGALTWDFRQFHGRIAVEKLLWSVVDDIKPANLRISEEWPAPHVEGKGESAVIEVFFDFDTDAGSAVGLLHGAPDDSSPYGFKARAIYTRLESLKGTEYPEAHPRGHGYTPERRGENWLQHRERERSFEDRDPEVLIVGSGQAGLMTAAHLTQLGVTSLIIDKHERVGDNWRKRYHSLNLHNPIEMNHFPYLPFPDHYPEYLPKDVIANWLEIYARYLDLDIWTSTEFEGADYDYSVDSWSATVRRSDGTTRALRPKHIVLATGGIGGKPNIPKLPGLDSFTGETMHSSEFGGGEAYAGKKAVVVGVGSSAHDIALDLHQHGATVTMVQRSPVIINNVETANLAYAAYFDGTPAELVDIRYGVGLINPLRFANSQTYHQFAKERDAELLRGLELAGLRLGDGFEGAGWLDLFLRTGGGYYLNVGASEVIVSGGIKVLQADRIDEFVPQGVRLDDGGVLDADLVVLATGYQNRKTEVAQQFGEEVAERVGEIAGLDEEGEWANVWRPTAQRGLWFNGGGINQVRPASRRLALLIKGDLNNLIPDSLRRDVTPGRQED</sequence>
<dbReference type="PANTHER" id="PTHR43539:SF68">
    <property type="entry name" value="FLAVIN-BINDING MONOOXYGENASE-LIKE PROTEIN (AFU_ORTHOLOGUE AFUA_4G09220)"/>
    <property type="match status" value="1"/>
</dbReference>
<keyword evidence="3" id="KW-1185">Reference proteome</keyword>
<keyword evidence="2" id="KW-0503">Monooxygenase</keyword>
<dbReference type="GO" id="GO:0004497">
    <property type="term" value="F:monooxygenase activity"/>
    <property type="evidence" value="ECO:0007669"/>
    <property type="project" value="UniProtKB-KW"/>
</dbReference>
<comment type="caution">
    <text evidence="2">The sequence shown here is derived from an EMBL/GenBank/DDBJ whole genome shotgun (WGS) entry which is preliminary data.</text>
</comment>
<dbReference type="InterPro" id="IPR036188">
    <property type="entry name" value="FAD/NAD-bd_sf"/>
</dbReference>
<dbReference type="Gene3D" id="3.50.50.60">
    <property type="entry name" value="FAD/NAD(P)-binding domain"/>
    <property type="match status" value="1"/>
</dbReference>
<keyword evidence="1" id="KW-0560">Oxidoreductase</keyword>
<dbReference type="Proteomes" id="UP000287519">
    <property type="component" value="Unassembled WGS sequence"/>
</dbReference>